<dbReference type="AlphaFoldDB" id="A0AAE0K065"/>
<dbReference type="Proteomes" id="UP001287356">
    <property type="component" value="Unassembled WGS sequence"/>
</dbReference>
<reference evidence="1" key="1">
    <citation type="journal article" date="2023" name="Mol. Phylogenet. Evol.">
        <title>Genome-scale phylogeny and comparative genomics of the fungal order Sordariales.</title>
        <authorList>
            <person name="Hensen N."/>
            <person name="Bonometti L."/>
            <person name="Westerberg I."/>
            <person name="Brannstrom I.O."/>
            <person name="Guillou S."/>
            <person name="Cros-Aarteil S."/>
            <person name="Calhoun S."/>
            <person name="Haridas S."/>
            <person name="Kuo A."/>
            <person name="Mondo S."/>
            <person name="Pangilinan J."/>
            <person name="Riley R."/>
            <person name="LaButti K."/>
            <person name="Andreopoulos B."/>
            <person name="Lipzen A."/>
            <person name="Chen C."/>
            <person name="Yan M."/>
            <person name="Daum C."/>
            <person name="Ng V."/>
            <person name="Clum A."/>
            <person name="Steindorff A."/>
            <person name="Ohm R.A."/>
            <person name="Martin F."/>
            <person name="Silar P."/>
            <person name="Natvig D.O."/>
            <person name="Lalanne C."/>
            <person name="Gautier V."/>
            <person name="Ament-Velasquez S.L."/>
            <person name="Kruys A."/>
            <person name="Hutchinson M.I."/>
            <person name="Powell A.J."/>
            <person name="Barry K."/>
            <person name="Miller A.N."/>
            <person name="Grigoriev I.V."/>
            <person name="Debuchy R."/>
            <person name="Gladieux P."/>
            <person name="Hiltunen Thoren M."/>
            <person name="Johannesson H."/>
        </authorList>
    </citation>
    <scope>NUCLEOTIDE SEQUENCE</scope>
    <source>
        <strain evidence="1">CBS 958.72</strain>
    </source>
</reference>
<sequence length="71" mass="7679">MVEDLHATITRVRIALLQSQVREKGVPAAAVPVAASHSPVRRRRSTVTAVYSGSKDGVPLFTKQKVVRVVS</sequence>
<reference evidence="1" key="2">
    <citation type="submission" date="2023-06" db="EMBL/GenBank/DDBJ databases">
        <authorList>
            <consortium name="Lawrence Berkeley National Laboratory"/>
            <person name="Haridas S."/>
            <person name="Hensen N."/>
            <person name="Bonometti L."/>
            <person name="Westerberg I."/>
            <person name="Brannstrom I.O."/>
            <person name="Guillou S."/>
            <person name="Cros-Aarteil S."/>
            <person name="Calhoun S."/>
            <person name="Kuo A."/>
            <person name="Mondo S."/>
            <person name="Pangilinan J."/>
            <person name="Riley R."/>
            <person name="Labutti K."/>
            <person name="Andreopoulos B."/>
            <person name="Lipzen A."/>
            <person name="Chen C."/>
            <person name="Yanf M."/>
            <person name="Daum C."/>
            <person name="Ng V."/>
            <person name="Clum A."/>
            <person name="Steindorff A."/>
            <person name="Ohm R."/>
            <person name="Martin F."/>
            <person name="Silar P."/>
            <person name="Natvig D."/>
            <person name="Lalanne C."/>
            <person name="Gautier V."/>
            <person name="Ament-Velasquez S.L."/>
            <person name="Kruys A."/>
            <person name="Hutchinson M.I."/>
            <person name="Powell A.J."/>
            <person name="Barry K."/>
            <person name="Miller A.N."/>
            <person name="Grigoriev I.V."/>
            <person name="Debuchy R."/>
            <person name="Gladieux P."/>
            <person name="Thoren M.H."/>
            <person name="Johannesson H."/>
        </authorList>
    </citation>
    <scope>NUCLEOTIDE SEQUENCE</scope>
    <source>
        <strain evidence="1">CBS 958.72</strain>
    </source>
</reference>
<evidence type="ECO:0000313" key="1">
    <source>
        <dbReference type="EMBL" id="KAK3367150.1"/>
    </source>
</evidence>
<gene>
    <name evidence="1" type="ORF">B0T24DRAFT_383281</name>
</gene>
<accession>A0AAE0K065</accession>
<organism evidence="1 2">
    <name type="scientific">Lasiosphaeria ovina</name>
    <dbReference type="NCBI Taxonomy" id="92902"/>
    <lineage>
        <taxon>Eukaryota</taxon>
        <taxon>Fungi</taxon>
        <taxon>Dikarya</taxon>
        <taxon>Ascomycota</taxon>
        <taxon>Pezizomycotina</taxon>
        <taxon>Sordariomycetes</taxon>
        <taxon>Sordariomycetidae</taxon>
        <taxon>Sordariales</taxon>
        <taxon>Lasiosphaeriaceae</taxon>
        <taxon>Lasiosphaeria</taxon>
    </lineage>
</organism>
<protein>
    <submittedName>
        <fullName evidence="1">Uncharacterized protein</fullName>
    </submittedName>
</protein>
<comment type="caution">
    <text evidence="1">The sequence shown here is derived from an EMBL/GenBank/DDBJ whole genome shotgun (WGS) entry which is preliminary data.</text>
</comment>
<evidence type="ECO:0000313" key="2">
    <source>
        <dbReference type="Proteomes" id="UP001287356"/>
    </source>
</evidence>
<keyword evidence="2" id="KW-1185">Reference proteome</keyword>
<name>A0AAE0K065_9PEZI</name>
<dbReference type="EMBL" id="JAULSN010000007">
    <property type="protein sequence ID" value="KAK3367150.1"/>
    <property type="molecule type" value="Genomic_DNA"/>
</dbReference>
<proteinExistence type="predicted"/>